<keyword evidence="2" id="KW-1185">Reference proteome</keyword>
<comment type="caution">
    <text evidence="1">The sequence shown here is derived from an EMBL/GenBank/DDBJ whole genome shotgun (WGS) entry which is preliminary data.</text>
</comment>
<accession>A0A162JS22</accession>
<protein>
    <submittedName>
        <fullName evidence="1">Uncharacterized protein</fullName>
    </submittedName>
</protein>
<dbReference type="AlphaFoldDB" id="A0A162JS22"/>
<gene>
    <name evidence="1" type="ORF">LEL_08686</name>
</gene>
<reference evidence="1 2" key="1">
    <citation type="journal article" date="2016" name="Genome Biol. Evol.">
        <title>Divergent and convergent evolution of fungal pathogenicity.</title>
        <authorList>
            <person name="Shang Y."/>
            <person name="Xiao G."/>
            <person name="Zheng P."/>
            <person name="Cen K."/>
            <person name="Zhan S."/>
            <person name="Wang C."/>
        </authorList>
    </citation>
    <scope>NUCLEOTIDE SEQUENCE [LARGE SCALE GENOMIC DNA]</scope>
    <source>
        <strain evidence="1 2">RCEF 1005</strain>
    </source>
</reference>
<evidence type="ECO:0000313" key="2">
    <source>
        <dbReference type="Proteomes" id="UP000076881"/>
    </source>
</evidence>
<dbReference type="OrthoDB" id="4863635at2759"/>
<dbReference type="EMBL" id="AZHF01000007">
    <property type="protein sequence ID" value="OAA72902.1"/>
    <property type="molecule type" value="Genomic_DNA"/>
</dbReference>
<organism evidence="1 2">
    <name type="scientific">Akanthomyces lecanii RCEF 1005</name>
    <dbReference type="NCBI Taxonomy" id="1081108"/>
    <lineage>
        <taxon>Eukaryota</taxon>
        <taxon>Fungi</taxon>
        <taxon>Dikarya</taxon>
        <taxon>Ascomycota</taxon>
        <taxon>Pezizomycotina</taxon>
        <taxon>Sordariomycetes</taxon>
        <taxon>Hypocreomycetidae</taxon>
        <taxon>Hypocreales</taxon>
        <taxon>Cordycipitaceae</taxon>
        <taxon>Akanthomyces</taxon>
        <taxon>Cordyceps confragosa</taxon>
    </lineage>
</organism>
<evidence type="ECO:0000313" key="1">
    <source>
        <dbReference type="EMBL" id="OAA72902.1"/>
    </source>
</evidence>
<name>A0A162JS22_CORDF</name>
<proteinExistence type="predicted"/>
<sequence>MADFDDRVKAFLEQHPQVRVGSEAWNAANKDIDLGDTFTAISKPLPNMVVLQTVDATTDKALVVAAFVNDEKAEAHFREVVGGLPGQSNKCTCPEGNCDAWRLRCYVCAFANEKACSWDRKSCEEGE</sequence>
<dbReference type="Proteomes" id="UP000076881">
    <property type="component" value="Unassembled WGS sequence"/>
</dbReference>